<dbReference type="EMBL" id="VUJU01016130">
    <property type="protein sequence ID" value="KAF0690915.1"/>
    <property type="molecule type" value="Genomic_DNA"/>
</dbReference>
<feature type="non-terminal residue" evidence="1">
    <location>
        <position position="62"/>
    </location>
</feature>
<protein>
    <submittedName>
        <fullName evidence="1">MULE domain-containing protein</fullName>
    </submittedName>
</protein>
<reference evidence="1 2" key="1">
    <citation type="submission" date="2019-08" db="EMBL/GenBank/DDBJ databases">
        <title>Whole genome of Aphis craccivora.</title>
        <authorList>
            <person name="Voronova N.V."/>
            <person name="Shulinski R.S."/>
            <person name="Bandarenka Y.V."/>
            <person name="Zhorov D.G."/>
            <person name="Warner D."/>
        </authorList>
    </citation>
    <scope>NUCLEOTIDE SEQUENCE [LARGE SCALE GENOMIC DNA]</scope>
    <source>
        <strain evidence="1">180601</strain>
        <tissue evidence="1">Whole Body</tissue>
    </source>
</reference>
<keyword evidence="2" id="KW-1185">Reference proteome</keyword>
<gene>
    <name evidence="1" type="ORF">FWK35_00035715</name>
</gene>
<evidence type="ECO:0000313" key="1">
    <source>
        <dbReference type="EMBL" id="KAF0690915.1"/>
    </source>
</evidence>
<name>A0A6G0VJM6_APHCR</name>
<sequence length="62" mass="7121">MYYSQFEDGYGMKELWCLAFRDATAHGNQTNNFSEVNVQIFNTLATMRVTGVSRRHDTSVPN</sequence>
<proteinExistence type="predicted"/>
<evidence type="ECO:0000313" key="2">
    <source>
        <dbReference type="Proteomes" id="UP000478052"/>
    </source>
</evidence>
<dbReference type="Proteomes" id="UP000478052">
    <property type="component" value="Unassembled WGS sequence"/>
</dbReference>
<accession>A0A6G0VJM6</accession>
<dbReference type="AlphaFoldDB" id="A0A6G0VJM6"/>
<organism evidence="1 2">
    <name type="scientific">Aphis craccivora</name>
    <name type="common">Cowpea aphid</name>
    <dbReference type="NCBI Taxonomy" id="307492"/>
    <lineage>
        <taxon>Eukaryota</taxon>
        <taxon>Metazoa</taxon>
        <taxon>Ecdysozoa</taxon>
        <taxon>Arthropoda</taxon>
        <taxon>Hexapoda</taxon>
        <taxon>Insecta</taxon>
        <taxon>Pterygota</taxon>
        <taxon>Neoptera</taxon>
        <taxon>Paraneoptera</taxon>
        <taxon>Hemiptera</taxon>
        <taxon>Sternorrhyncha</taxon>
        <taxon>Aphidomorpha</taxon>
        <taxon>Aphidoidea</taxon>
        <taxon>Aphididae</taxon>
        <taxon>Aphidini</taxon>
        <taxon>Aphis</taxon>
        <taxon>Aphis</taxon>
    </lineage>
</organism>
<comment type="caution">
    <text evidence="1">The sequence shown here is derived from an EMBL/GenBank/DDBJ whole genome shotgun (WGS) entry which is preliminary data.</text>
</comment>